<feature type="region of interest" description="Disordered" evidence="10">
    <location>
        <begin position="1765"/>
        <end position="1787"/>
    </location>
</feature>
<evidence type="ECO:0000256" key="8">
    <source>
        <dbReference type="ARBA" id="ARBA00073619"/>
    </source>
</evidence>
<keyword evidence="6" id="KW-0539">Nucleus</keyword>
<feature type="domain" description="S1 motif" evidence="11">
    <location>
        <begin position="464"/>
        <end position="540"/>
    </location>
</feature>
<dbReference type="FunFam" id="2.40.50.140:FF:000103">
    <property type="entry name" value="protein RRP5 homolog"/>
    <property type="match status" value="2"/>
</dbReference>
<feature type="compositionally biased region" description="Acidic residues" evidence="10">
    <location>
        <begin position="187"/>
        <end position="196"/>
    </location>
</feature>
<sequence length="1787" mass="196371">MGSEKKRKRPQDADPRRANKSETKKNPATANKRLKPEASTAASKFEPPKLSTFCSSKDEETSFPRGGGSVLTPLEFKQISNDAAKDVLFEAENAKAKSTKKKPMREELKKDKKSKRDESKKGEQKGIKAEGLSYKRLVPGTLVLGCISQINQTDLALSLPNNLTGFVPLTSISESLNKRVEALVRDSDDDEDEDVEEKIGTAKSESSEDDVDLKAMFQIGQYLRAYVVSSSELANSKSPSGSKKIKKRIELSLDPVMANNGLTTTELVVGCTVQASVTSVEDHGLVMNLGIGNDLKGFLSSKELGKGRSVTDAKEGQVMLCTTIGLSSNGKIVKLSGDLEQKPSKKGKYSGGKAAWWLSSAPTVDTFLPGTGVEVLITDIAKGSKAVGIVGKVMGLVDATMDFFHASGWREKDIESKFKVGEKIKARVIATYAEPHKLALSILPHVLSFTRPIENEPTTILPTSTIINSAKILNIEPKTGLSLDVGVPGVPGFVHISRVSSDSRIEVLSKDSGLHQTGSVHMARIIGYNSMDGLYLVSMEQKVLDQPFLRVEDIKIGEVVKGTINRVLDSGRVIVSLAEGITGIVDELHLSDIKLKHPEKKFREGIEVKARVLLTDPSKRKVMLTLKKAIVNSDAPIISSYEDTSSGTRSVGTLVKILPSGAVVKFFSDVCGFLPISEMSEAYIQDPHEHFTVGQSVNVHVLSVDPTNQKLRVSCRDPNLFGEVHKVALAKLPPGDVVSGTVVEKSADDLIVEINGLGAEGIRGVLVIGQLTDGSREKSLGVFKKLRAGQKLDGLLVLEKHEERRSITLSMKPSLVKAAKRGRMISKFEDVNEGERVKGWVRNTTLHGLFVGFAGGIVGVVYKRDLPAEVQSLPNFGFVKNQSITGRVVYIDPSERRFRLSLNSAKSEEKVSAVANTAGNSERLTVNPVDARFKLIDDYTPGKLTKAKVVSIQETQLNVKLADNVQGRIDVSLVFETWDAIKDKKSPLALFKKGDVLDAKVIGIHDARNHRFLAITHQKSNTKTPIFELSAKPSHIKEEGIEGCITKLEDITPNSTWVTFLNNISEECAWANIMPDIRGRIRILDLSDNVAQLKTLQKSFPVGCALKCQVLRVDSEHSKLDLSARSPSSSALTFDKLAKGMVVPGRVTKVTDRQVLVQISESVSGPISLTDLADDFSQANTNGYSKNEVIRVCIIDIDSPNKRVTLSARPSRVMISDLPVKDPEIQAIVNVKVGDIRRGFVKQVSPKGLFVTIGGNVTAWTKISDLSDGFLKEWEGLFTVGQLVKGKIMAVDSTLGHVQMSLRESDISGKEKPKPADYSSLKEGQIVKGKVKNIAEYGVFISVDGSQNISGLCHKSQIADSAIDDISKLYATGDPVKAKIISIDLEKKRISFGLKSSYFKDEVSEDESEDGSESEGGADLSAVKVCLGLFWIDADGESDEREQEQEEPSVEMNDAPTSEGLSTGGFDWSASILDKRGPDTDSEGDSNSEEEKHKKKKRKKAQIKEDLTGNLATREPQSVADFERLLLGDPNDSKLWIMYMSFELQLSEVEKARGIAERAIKTIALREESEKQNVWIAMLNMESMYGTDETLEEAFKRACQYNEAQGMHEKLASIYIQTSKTEKADDLFKVMIKKFSQDPKIWVNYADFLLSSKQSCDAARALLQRAMQALPQSQHKDLISKFAKLEFRSGDPERGRTLFENLLATFKKKSDLYNMFLDMEIKYGSEEEDGKEGVRALFKRALAEKTSTRQAKALFKKWLEFEKSKGDKKSTETVTRKAKEYVEAKEE</sequence>
<evidence type="ECO:0000256" key="5">
    <source>
        <dbReference type="ARBA" id="ARBA00022737"/>
    </source>
</evidence>
<evidence type="ECO:0000256" key="6">
    <source>
        <dbReference type="ARBA" id="ARBA00023242"/>
    </source>
</evidence>
<feature type="domain" description="S1 motif" evidence="11">
    <location>
        <begin position="942"/>
        <end position="1018"/>
    </location>
</feature>
<dbReference type="InterPro" id="IPR057302">
    <property type="entry name" value="Rrp5_S1"/>
</dbReference>
<feature type="domain" description="S1 motif" evidence="11">
    <location>
        <begin position="370"/>
        <end position="443"/>
    </location>
</feature>
<dbReference type="InParanoid" id="D5GMB2"/>
<dbReference type="CDD" id="cd05702">
    <property type="entry name" value="S1_Rrp5_repeat_hs11_sc8"/>
    <property type="match status" value="1"/>
</dbReference>
<feature type="domain" description="S1 motif" evidence="11">
    <location>
        <begin position="1324"/>
        <end position="1395"/>
    </location>
</feature>
<feature type="region of interest" description="Disordered" evidence="10">
    <location>
        <begin position="92"/>
        <end position="126"/>
    </location>
</feature>
<dbReference type="Pfam" id="PF24685">
    <property type="entry name" value="OB_RRP5_4th"/>
    <property type="match status" value="1"/>
</dbReference>
<dbReference type="CDD" id="cd05706">
    <property type="entry name" value="S1_Rrp5_repeat_sc10"/>
    <property type="match status" value="1"/>
</dbReference>
<dbReference type="GO" id="GO:0032040">
    <property type="term" value="C:small-subunit processome"/>
    <property type="evidence" value="ECO:0007669"/>
    <property type="project" value="TreeGrafter"/>
</dbReference>
<evidence type="ECO:0000256" key="7">
    <source>
        <dbReference type="ARBA" id="ARBA00055575"/>
    </source>
</evidence>
<comment type="subcellular location">
    <subcellularLocation>
        <location evidence="1">Nucleus</location>
        <location evidence="1">Nucleolus</location>
    </subcellularLocation>
</comment>
<dbReference type="PROSITE" id="PS50126">
    <property type="entry name" value="S1"/>
    <property type="match status" value="13"/>
</dbReference>
<dbReference type="HOGENOM" id="CLU_000845_0_0_1"/>
<feature type="region of interest" description="Disordered" evidence="10">
    <location>
        <begin position="184"/>
        <end position="207"/>
    </location>
</feature>
<dbReference type="KEGG" id="tml:GSTUM_00010634001"/>
<dbReference type="RefSeq" id="XP_002841464.1">
    <property type="nucleotide sequence ID" value="XM_002841418.1"/>
</dbReference>
<dbReference type="SMART" id="SM00386">
    <property type="entry name" value="HAT"/>
    <property type="match status" value="6"/>
</dbReference>
<dbReference type="Proteomes" id="UP000006911">
    <property type="component" value="Unassembled WGS sequence"/>
</dbReference>
<evidence type="ECO:0000256" key="3">
    <source>
        <dbReference type="ARBA" id="ARBA00022552"/>
    </source>
</evidence>
<feature type="domain" description="S1 motif" evidence="11">
    <location>
        <begin position="1234"/>
        <end position="1303"/>
    </location>
</feature>
<dbReference type="eggNOG" id="KOG1070">
    <property type="taxonomic scope" value="Eukaryota"/>
</dbReference>
<keyword evidence="4" id="KW-0597">Phosphoprotein</keyword>
<dbReference type="InterPro" id="IPR011990">
    <property type="entry name" value="TPR-like_helical_dom_sf"/>
</dbReference>
<dbReference type="SMART" id="SM00316">
    <property type="entry name" value="S1"/>
    <property type="match status" value="13"/>
</dbReference>
<evidence type="ECO:0000256" key="2">
    <source>
        <dbReference type="ARBA" id="ARBA00022517"/>
    </source>
</evidence>
<reference evidence="12 13" key="1">
    <citation type="journal article" date="2010" name="Nature">
        <title>Perigord black truffle genome uncovers evolutionary origins and mechanisms of symbiosis.</title>
        <authorList>
            <person name="Martin F."/>
            <person name="Kohler A."/>
            <person name="Murat C."/>
            <person name="Balestrini R."/>
            <person name="Coutinho P.M."/>
            <person name="Jaillon O."/>
            <person name="Montanini B."/>
            <person name="Morin E."/>
            <person name="Noel B."/>
            <person name="Percudani R."/>
            <person name="Porcel B."/>
            <person name="Rubini A."/>
            <person name="Amicucci A."/>
            <person name="Amselem J."/>
            <person name="Anthouard V."/>
            <person name="Arcioni S."/>
            <person name="Artiguenave F."/>
            <person name="Aury J.M."/>
            <person name="Ballario P."/>
            <person name="Bolchi A."/>
            <person name="Brenna A."/>
            <person name="Brun A."/>
            <person name="Buee M."/>
            <person name="Cantarel B."/>
            <person name="Chevalier G."/>
            <person name="Couloux A."/>
            <person name="Da Silva C."/>
            <person name="Denoeud F."/>
            <person name="Duplessis S."/>
            <person name="Ghignone S."/>
            <person name="Hilselberger B."/>
            <person name="Iotti M."/>
            <person name="Marcais B."/>
            <person name="Mello A."/>
            <person name="Miranda M."/>
            <person name="Pacioni G."/>
            <person name="Quesneville H."/>
            <person name="Riccioni C."/>
            <person name="Ruotolo R."/>
            <person name="Splivallo R."/>
            <person name="Stocchi V."/>
            <person name="Tisserant E."/>
            <person name="Viscomi A.R."/>
            <person name="Zambonelli A."/>
            <person name="Zampieri E."/>
            <person name="Henrissat B."/>
            <person name="Lebrun M.H."/>
            <person name="Paolocci F."/>
            <person name="Bonfante P."/>
            <person name="Ottonello S."/>
            <person name="Wincker P."/>
        </authorList>
    </citation>
    <scope>NUCLEOTIDE SEQUENCE [LARGE SCALE GENOMIC DNA]</scope>
    <source>
        <strain evidence="12 13">Mel28</strain>
    </source>
</reference>
<evidence type="ECO:0000256" key="9">
    <source>
        <dbReference type="ARBA" id="ARBA00076674"/>
    </source>
</evidence>
<feature type="compositionally biased region" description="Acidic residues" evidence="10">
    <location>
        <begin position="1437"/>
        <end position="1449"/>
    </location>
</feature>
<dbReference type="FunFam" id="2.40.50.140:FF:000196">
    <property type="entry name" value="rRNA biogenesis protein RRP5"/>
    <property type="match status" value="1"/>
</dbReference>
<feature type="compositionally biased region" description="Basic and acidic residues" evidence="10">
    <location>
        <begin position="104"/>
        <end position="126"/>
    </location>
</feature>
<evidence type="ECO:0000256" key="1">
    <source>
        <dbReference type="ARBA" id="ARBA00004604"/>
    </source>
</evidence>
<dbReference type="Pfam" id="PF00575">
    <property type="entry name" value="S1"/>
    <property type="match status" value="4"/>
</dbReference>
<dbReference type="InterPro" id="IPR048058">
    <property type="entry name" value="Rrp5_S1_rpt_hs11_sc8"/>
</dbReference>
<dbReference type="CDD" id="cd05703">
    <property type="entry name" value="S1_Rrp5_repeat_hs12_sc9"/>
    <property type="match status" value="1"/>
</dbReference>
<dbReference type="Gene3D" id="2.40.50.140">
    <property type="entry name" value="Nucleic acid-binding proteins"/>
    <property type="match status" value="10"/>
</dbReference>
<feature type="region of interest" description="Disordered" evidence="10">
    <location>
        <begin position="1437"/>
        <end position="1514"/>
    </location>
</feature>
<dbReference type="FunFam" id="2.40.50.140:FF:000159">
    <property type="entry name" value="rRNA biogenesis protein rrp5"/>
    <property type="match status" value="1"/>
</dbReference>
<protein>
    <recommendedName>
        <fullName evidence="8">rRNA biogenesis protein RRP5</fullName>
    </recommendedName>
    <alternativeName>
        <fullName evidence="9">Ribosomal RNA-processing protein 5</fullName>
    </alternativeName>
</protein>
<dbReference type="OMA" id="GQYLRAY"/>
<feature type="domain" description="S1 motif" evidence="11">
    <location>
        <begin position="1038"/>
        <end position="1125"/>
    </location>
</feature>
<keyword evidence="5" id="KW-0677">Repeat</keyword>
<feature type="domain" description="S1 motif" evidence="11">
    <location>
        <begin position="834"/>
        <end position="903"/>
    </location>
</feature>
<dbReference type="Pfam" id="PF23459">
    <property type="entry name" value="S1_RRP5"/>
    <property type="match status" value="1"/>
</dbReference>
<dbReference type="Pfam" id="PF23240">
    <property type="entry name" value="HAT_PRP39_N"/>
    <property type="match status" value="1"/>
</dbReference>
<dbReference type="InterPro" id="IPR045209">
    <property type="entry name" value="Rrp5"/>
</dbReference>
<dbReference type="GeneID" id="9184304"/>
<dbReference type="PANTHER" id="PTHR23270">
    <property type="entry name" value="PROGRAMMED CELL DEATH PROTEIN 11 PRE-RRNA PROCESSING PROTEIN RRP5"/>
    <property type="match status" value="1"/>
</dbReference>
<keyword evidence="13" id="KW-1185">Reference proteome</keyword>
<dbReference type="InterPro" id="IPR048059">
    <property type="entry name" value="Rrp5_S1_rpt_hs1_sc1"/>
</dbReference>
<evidence type="ECO:0000256" key="10">
    <source>
        <dbReference type="SAM" id="MobiDB-lite"/>
    </source>
</evidence>
<dbReference type="FunFam" id="2.40.50.140:FF:000279">
    <property type="entry name" value="rRNA biogenesis protein rrp5"/>
    <property type="match status" value="1"/>
</dbReference>
<evidence type="ECO:0000313" key="13">
    <source>
        <dbReference type="Proteomes" id="UP000006911"/>
    </source>
</evidence>
<feature type="compositionally biased region" description="Basic and acidic residues" evidence="10">
    <location>
        <begin position="10"/>
        <end position="25"/>
    </location>
</feature>
<proteinExistence type="predicted"/>
<name>D5GMB2_TUBMM</name>
<feature type="domain" description="S1 motif" evidence="11">
    <location>
        <begin position="557"/>
        <end position="627"/>
    </location>
</feature>
<keyword evidence="3" id="KW-0698">rRNA processing</keyword>
<dbReference type="CDD" id="cd05708">
    <property type="entry name" value="S1_Rrp5_repeat_sc12"/>
    <property type="match status" value="1"/>
</dbReference>
<feature type="domain" description="S1 motif" evidence="11">
    <location>
        <begin position="270"/>
        <end position="338"/>
    </location>
</feature>
<dbReference type="SUPFAM" id="SSF48452">
    <property type="entry name" value="TPR-like"/>
    <property type="match status" value="2"/>
</dbReference>
<feature type="domain" description="S1 motif" evidence="11">
    <location>
        <begin position="647"/>
        <end position="716"/>
    </location>
</feature>
<dbReference type="FunCoup" id="D5GMB2">
    <property type="interactions" value="1059"/>
</dbReference>
<evidence type="ECO:0000256" key="4">
    <source>
        <dbReference type="ARBA" id="ARBA00022553"/>
    </source>
</evidence>
<dbReference type="InterPro" id="IPR057301">
    <property type="entry name" value="Rrp5_OB_4th"/>
</dbReference>
<feature type="domain" description="S1 motif" evidence="11">
    <location>
        <begin position="140"/>
        <end position="254"/>
    </location>
</feature>
<dbReference type="EMBL" id="FN430354">
    <property type="protein sequence ID" value="CAZ85655.1"/>
    <property type="molecule type" value="Genomic_DNA"/>
</dbReference>
<feature type="domain" description="S1 motif" evidence="11">
    <location>
        <begin position="1140"/>
        <end position="1209"/>
    </location>
</feature>
<evidence type="ECO:0000259" key="11">
    <source>
        <dbReference type="PROSITE" id="PS50126"/>
    </source>
</evidence>
<dbReference type="InterPro" id="IPR003029">
    <property type="entry name" value="S1_domain"/>
</dbReference>
<dbReference type="CDD" id="cd05698">
    <property type="entry name" value="S1_Rrp5_repeat_hs6_sc5"/>
    <property type="match status" value="1"/>
</dbReference>
<feature type="domain" description="S1 motif" evidence="11">
    <location>
        <begin position="735"/>
        <end position="812"/>
    </location>
</feature>
<dbReference type="GO" id="GO:0003723">
    <property type="term" value="F:RNA binding"/>
    <property type="evidence" value="ECO:0007669"/>
    <property type="project" value="TreeGrafter"/>
</dbReference>
<dbReference type="InterPro" id="IPR012340">
    <property type="entry name" value="NA-bd_OB-fold"/>
</dbReference>
<evidence type="ECO:0000313" key="12">
    <source>
        <dbReference type="EMBL" id="CAZ85655.1"/>
    </source>
</evidence>
<dbReference type="InterPro" id="IPR003107">
    <property type="entry name" value="HAT"/>
</dbReference>
<dbReference type="FunFam" id="2.40.50.140:FF:000155">
    <property type="entry name" value="rRNA biogenesis protein RRP5"/>
    <property type="match status" value="1"/>
</dbReference>
<organism evidence="12 13">
    <name type="scientific">Tuber melanosporum (strain Mel28)</name>
    <name type="common">Perigord black truffle</name>
    <dbReference type="NCBI Taxonomy" id="656061"/>
    <lineage>
        <taxon>Eukaryota</taxon>
        <taxon>Fungi</taxon>
        <taxon>Dikarya</taxon>
        <taxon>Ascomycota</taxon>
        <taxon>Pezizomycotina</taxon>
        <taxon>Pezizomycetes</taxon>
        <taxon>Pezizales</taxon>
        <taxon>Tuberaceae</taxon>
        <taxon>Tuber</taxon>
    </lineage>
</organism>
<dbReference type="GO" id="GO:0006364">
    <property type="term" value="P:rRNA processing"/>
    <property type="evidence" value="ECO:0007669"/>
    <property type="project" value="UniProtKB-KW"/>
</dbReference>
<feature type="region of interest" description="Disordered" evidence="10">
    <location>
        <begin position="1"/>
        <end position="71"/>
    </location>
</feature>
<dbReference type="Gene3D" id="1.25.40.10">
    <property type="entry name" value="Tetratricopeptide repeat domain"/>
    <property type="match status" value="1"/>
</dbReference>
<gene>
    <name evidence="12" type="ORF">GSTUM_00010634001</name>
</gene>
<dbReference type="STRING" id="656061.D5GMB2"/>
<dbReference type="CDD" id="cd05693">
    <property type="entry name" value="S1_Rrp5_repeat_hs1_sc1"/>
    <property type="match status" value="1"/>
</dbReference>
<dbReference type="PANTHER" id="PTHR23270:SF10">
    <property type="entry name" value="PROTEIN RRP5 HOMOLOG"/>
    <property type="match status" value="1"/>
</dbReference>
<dbReference type="CDD" id="cd05697">
    <property type="entry name" value="S1_Rrp5_repeat_hs5"/>
    <property type="match status" value="1"/>
</dbReference>
<comment type="function">
    <text evidence="7">Involved in the biogenesis of rRNA. Required for the formation of 18S and 5.8S rRNA.</text>
</comment>
<accession>D5GMB2</accession>
<dbReference type="SUPFAM" id="SSF50249">
    <property type="entry name" value="Nucleic acid-binding proteins"/>
    <property type="match status" value="13"/>
</dbReference>
<keyword evidence="2" id="KW-0690">Ribosome biogenesis</keyword>